<evidence type="ECO:0000313" key="8">
    <source>
        <dbReference type="Proteomes" id="UP000887565"/>
    </source>
</evidence>
<keyword evidence="6" id="KW-0648">Protein biosynthesis</keyword>
<comment type="similarity">
    <text evidence="1">Belongs to the class-I aminoacyl-tRNA synthetase family.</text>
</comment>
<dbReference type="PANTHER" id="PTHR43740:SF2">
    <property type="entry name" value="LEUCINE--TRNA LIGASE, MITOCHONDRIAL"/>
    <property type="match status" value="1"/>
</dbReference>
<dbReference type="WBParaSite" id="nRc.2.0.1.t19836-RA">
    <property type="protein sequence ID" value="nRc.2.0.1.t19836-RA"/>
    <property type="gene ID" value="nRc.2.0.1.g19836"/>
</dbReference>
<evidence type="ECO:0000256" key="5">
    <source>
        <dbReference type="ARBA" id="ARBA00022840"/>
    </source>
</evidence>
<dbReference type="GO" id="GO:0004823">
    <property type="term" value="F:leucine-tRNA ligase activity"/>
    <property type="evidence" value="ECO:0007669"/>
    <property type="project" value="UniProtKB-EC"/>
</dbReference>
<dbReference type="GO" id="GO:0005524">
    <property type="term" value="F:ATP binding"/>
    <property type="evidence" value="ECO:0007669"/>
    <property type="project" value="UniProtKB-KW"/>
</dbReference>
<keyword evidence="7" id="KW-0030">Aminoacyl-tRNA synthetase</keyword>
<keyword evidence="4" id="KW-0547">Nucleotide-binding</keyword>
<dbReference type="EC" id="6.1.1.4" evidence="2"/>
<sequence length="189" mass="22354">MAERKRKRKKKQGPKCIQRWINRIMYLVQNYVEQRAKSVNSTTPFDENHPIEITLRDQYNLSVQKVGFHNEMTFLLNTTFNELIRQPLDVYGRSAQFERCLHALIVMSYPLIPHLAAEFFAAFKLAESINKVYTDDDSNIWDQKWPEIDDDAKVKLVFVDQDNEFIDYCSIERNQIDKLTPDEAYDLAK</sequence>
<evidence type="ECO:0000256" key="2">
    <source>
        <dbReference type="ARBA" id="ARBA00013164"/>
    </source>
</evidence>
<evidence type="ECO:0000256" key="3">
    <source>
        <dbReference type="ARBA" id="ARBA00022598"/>
    </source>
</evidence>
<protein>
    <recommendedName>
        <fullName evidence="2">leucine--tRNA ligase</fullName>
        <ecNumber evidence="2">6.1.1.4</ecNumber>
    </recommendedName>
</protein>
<evidence type="ECO:0000256" key="7">
    <source>
        <dbReference type="ARBA" id="ARBA00023146"/>
    </source>
</evidence>
<name>A0A915J045_ROMCU</name>
<evidence type="ECO:0000256" key="6">
    <source>
        <dbReference type="ARBA" id="ARBA00022917"/>
    </source>
</evidence>
<organism evidence="8 9">
    <name type="scientific">Romanomermis culicivorax</name>
    <name type="common">Nematode worm</name>
    <dbReference type="NCBI Taxonomy" id="13658"/>
    <lineage>
        <taxon>Eukaryota</taxon>
        <taxon>Metazoa</taxon>
        <taxon>Ecdysozoa</taxon>
        <taxon>Nematoda</taxon>
        <taxon>Enoplea</taxon>
        <taxon>Dorylaimia</taxon>
        <taxon>Mermithida</taxon>
        <taxon>Mermithoidea</taxon>
        <taxon>Mermithidae</taxon>
        <taxon>Romanomermis</taxon>
    </lineage>
</organism>
<dbReference type="PANTHER" id="PTHR43740">
    <property type="entry name" value="LEUCYL-TRNA SYNTHETASE"/>
    <property type="match status" value="1"/>
</dbReference>
<keyword evidence="8" id="KW-1185">Reference proteome</keyword>
<evidence type="ECO:0000256" key="1">
    <source>
        <dbReference type="ARBA" id="ARBA00005594"/>
    </source>
</evidence>
<dbReference type="SUPFAM" id="SSF47323">
    <property type="entry name" value="Anticodon-binding domain of a subclass of class I aminoacyl-tRNA synthetases"/>
    <property type="match status" value="1"/>
</dbReference>
<reference evidence="9" key="1">
    <citation type="submission" date="2022-11" db="UniProtKB">
        <authorList>
            <consortium name="WormBaseParasite"/>
        </authorList>
    </citation>
    <scope>IDENTIFICATION</scope>
</reference>
<evidence type="ECO:0000256" key="4">
    <source>
        <dbReference type="ARBA" id="ARBA00022741"/>
    </source>
</evidence>
<dbReference type="Gene3D" id="1.10.730.10">
    <property type="entry name" value="Isoleucyl-tRNA Synthetase, Domain 1"/>
    <property type="match status" value="1"/>
</dbReference>
<accession>A0A915J045</accession>
<keyword evidence="5" id="KW-0067">ATP-binding</keyword>
<dbReference type="Proteomes" id="UP000887565">
    <property type="component" value="Unplaced"/>
</dbReference>
<dbReference type="GO" id="GO:0005739">
    <property type="term" value="C:mitochondrion"/>
    <property type="evidence" value="ECO:0007669"/>
    <property type="project" value="TreeGrafter"/>
</dbReference>
<evidence type="ECO:0000313" key="9">
    <source>
        <dbReference type="WBParaSite" id="nRc.2.0.1.t19836-RA"/>
    </source>
</evidence>
<proteinExistence type="inferred from homology"/>
<keyword evidence="3" id="KW-0436">Ligase</keyword>
<dbReference type="InterPro" id="IPR002302">
    <property type="entry name" value="Leu-tRNA-ligase"/>
</dbReference>
<dbReference type="GO" id="GO:0032543">
    <property type="term" value="P:mitochondrial translation"/>
    <property type="evidence" value="ECO:0007669"/>
    <property type="project" value="TreeGrafter"/>
</dbReference>
<dbReference type="InterPro" id="IPR009080">
    <property type="entry name" value="tRNAsynth_Ia_anticodon-bd"/>
</dbReference>
<dbReference type="AlphaFoldDB" id="A0A915J045"/>
<dbReference type="GO" id="GO:0006429">
    <property type="term" value="P:leucyl-tRNA aminoacylation"/>
    <property type="evidence" value="ECO:0007669"/>
    <property type="project" value="InterPro"/>
</dbReference>